<dbReference type="InterPro" id="IPR037185">
    <property type="entry name" value="EmrE-like"/>
</dbReference>
<feature type="transmembrane region" description="Helical" evidence="6">
    <location>
        <begin position="235"/>
        <end position="253"/>
    </location>
</feature>
<evidence type="ECO:0000256" key="3">
    <source>
        <dbReference type="ARBA" id="ARBA00022692"/>
    </source>
</evidence>
<organism evidence="8 9">
    <name type="scientific">Polynucleobacter tropicus</name>
    <dbReference type="NCBI Taxonomy" id="1743174"/>
    <lineage>
        <taxon>Bacteria</taxon>
        <taxon>Pseudomonadati</taxon>
        <taxon>Pseudomonadota</taxon>
        <taxon>Betaproteobacteria</taxon>
        <taxon>Burkholderiales</taxon>
        <taxon>Burkholderiaceae</taxon>
        <taxon>Polynucleobacter</taxon>
    </lineage>
</organism>
<accession>A0A6M9Q1W7</accession>
<keyword evidence="9" id="KW-1185">Reference proteome</keyword>
<dbReference type="KEGG" id="ptrp:DCO17_10160"/>
<evidence type="ECO:0000256" key="2">
    <source>
        <dbReference type="ARBA" id="ARBA00007362"/>
    </source>
</evidence>
<evidence type="ECO:0000313" key="9">
    <source>
        <dbReference type="Proteomes" id="UP000503312"/>
    </source>
</evidence>
<evidence type="ECO:0000259" key="7">
    <source>
        <dbReference type="Pfam" id="PF00892"/>
    </source>
</evidence>
<evidence type="ECO:0000313" key="8">
    <source>
        <dbReference type="EMBL" id="QKM65768.1"/>
    </source>
</evidence>
<gene>
    <name evidence="8" type="ORF">DCO17_10160</name>
</gene>
<reference evidence="8 9" key="1">
    <citation type="submission" date="2018-04" db="EMBL/GenBank/DDBJ databases">
        <title>Polynucleobacter sp. UH21B genome.</title>
        <authorList>
            <person name="Hahn M.W."/>
        </authorList>
    </citation>
    <scope>NUCLEOTIDE SEQUENCE [LARGE SCALE GENOMIC DNA]</scope>
    <source>
        <strain evidence="8 9">MWH-UH21B</strain>
    </source>
</reference>
<dbReference type="PANTHER" id="PTHR32322:SF2">
    <property type="entry name" value="EAMA DOMAIN-CONTAINING PROTEIN"/>
    <property type="match status" value="1"/>
</dbReference>
<feature type="transmembrane region" description="Helical" evidence="6">
    <location>
        <begin position="139"/>
        <end position="160"/>
    </location>
</feature>
<feature type="transmembrane region" description="Helical" evidence="6">
    <location>
        <begin position="259"/>
        <end position="279"/>
    </location>
</feature>
<proteinExistence type="inferred from homology"/>
<dbReference type="Proteomes" id="UP000503312">
    <property type="component" value="Chromosome"/>
</dbReference>
<protein>
    <submittedName>
        <fullName evidence="8">EamA family transporter</fullName>
    </submittedName>
</protein>
<feature type="transmembrane region" description="Helical" evidence="6">
    <location>
        <begin position="60"/>
        <end position="81"/>
    </location>
</feature>
<evidence type="ECO:0000256" key="5">
    <source>
        <dbReference type="ARBA" id="ARBA00023136"/>
    </source>
</evidence>
<feature type="transmembrane region" description="Helical" evidence="6">
    <location>
        <begin position="204"/>
        <end position="223"/>
    </location>
</feature>
<comment type="subcellular location">
    <subcellularLocation>
        <location evidence="1">Membrane</location>
        <topology evidence="1">Multi-pass membrane protein</topology>
    </subcellularLocation>
</comment>
<feature type="domain" description="EamA" evidence="7">
    <location>
        <begin position="144"/>
        <end position="274"/>
    </location>
</feature>
<dbReference type="GO" id="GO:0016020">
    <property type="term" value="C:membrane"/>
    <property type="evidence" value="ECO:0007669"/>
    <property type="project" value="UniProtKB-SubCell"/>
</dbReference>
<feature type="transmembrane region" description="Helical" evidence="6">
    <location>
        <begin position="87"/>
        <end position="108"/>
    </location>
</feature>
<name>A0A6M9Q1W7_9BURK</name>
<dbReference type="EMBL" id="CP028942">
    <property type="protein sequence ID" value="QKM65768.1"/>
    <property type="molecule type" value="Genomic_DNA"/>
</dbReference>
<comment type="similarity">
    <text evidence="2">Belongs to the EamA transporter family.</text>
</comment>
<feature type="transmembrane region" description="Helical" evidence="6">
    <location>
        <begin position="172"/>
        <end position="192"/>
    </location>
</feature>
<dbReference type="InterPro" id="IPR000620">
    <property type="entry name" value="EamA_dom"/>
</dbReference>
<dbReference type="Pfam" id="PF00892">
    <property type="entry name" value="EamA"/>
    <property type="match status" value="2"/>
</dbReference>
<evidence type="ECO:0000256" key="6">
    <source>
        <dbReference type="SAM" id="Phobius"/>
    </source>
</evidence>
<feature type="transmembrane region" description="Helical" evidence="6">
    <location>
        <begin position="28"/>
        <end position="48"/>
    </location>
</feature>
<dbReference type="AlphaFoldDB" id="A0A6M9Q1W7"/>
<sequence>MLIGFIGILIFSLTLPVSKIAVLSFDPYFIAFGRALLAGLVALAYLIYKQAPLPQKSDWIKFVIIALGVVFGFPIFTTVAMKEGSSSHGAVILGMMPLATTVIGVIRFKERPSIGFWLVSLLGAALVVVYALLKNAGGFTYIDGLLVAGGICACIGYVEGGELSRRMNPRAVISWALVVSLPINATIAFYLFELGYWGADTLAWTSFIYLSLFSMFLGFFFWYEGLAIGGIARVSQVQLIQPFCTLVAASILLGDYLTAMNMVFAFLVVSTVILSKRMLVERT</sequence>
<evidence type="ECO:0000256" key="1">
    <source>
        <dbReference type="ARBA" id="ARBA00004141"/>
    </source>
</evidence>
<feature type="transmembrane region" description="Helical" evidence="6">
    <location>
        <begin position="115"/>
        <end position="133"/>
    </location>
</feature>
<dbReference type="PANTHER" id="PTHR32322">
    <property type="entry name" value="INNER MEMBRANE TRANSPORTER"/>
    <property type="match status" value="1"/>
</dbReference>
<evidence type="ECO:0000256" key="4">
    <source>
        <dbReference type="ARBA" id="ARBA00022989"/>
    </source>
</evidence>
<feature type="domain" description="EamA" evidence="7">
    <location>
        <begin position="2"/>
        <end position="127"/>
    </location>
</feature>
<keyword evidence="4 6" id="KW-1133">Transmembrane helix</keyword>
<dbReference type="SUPFAM" id="SSF103481">
    <property type="entry name" value="Multidrug resistance efflux transporter EmrE"/>
    <property type="match status" value="2"/>
</dbReference>
<dbReference type="InterPro" id="IPR050638">
    <property type="entry name" value="AA-Vitamin_Transporters"/>
</dbReference>
<keyword evidence="3 6" id="KW-0812">Transmembrane</keyword>
<keyword evidence="5 6" id="KW-0472">Membrane</keyword>